<comment type="caution">
    <text evidence="1">The sequence shown here is derived from an EMBL/GenBank/DDBJ whole genome shotgun (WGS) entry which is preliminary data.</text>
</comment>
<proteinExistence type="predicted"/>
<dbReference type="AlphaFoldDB" id="A0A4R8T070"/>
<sequence length="325" mass="35258">MSVGESGPVEQCSGREVLEMVMGQVRAQVCAIEDAATRHHVAGVLMFAPATHTGSVLRVQVGHAGLAQQMVQVLDDPRVSVTTLAGGSVVVCIEDAETVLEALRPSGSATAGWRVLPGRLAAIGYVRGALGRAQTRLSMRAGLQVMCPDTGAAIRLTGHLARIGVAKGLKPLAFVVQVLPGFRVRPWIANGKITIAKLKEILGVTSGGQKPFSLTNFLKEIDTSAPTHVRGVIRAQPEVLARYHRDVEEADKVYFERFLPHNGINSNATVPNLDKTRRLLGEEIYRTCRERNISSCWTTDPAQQKPWDLRKLLDRRDGEDPPAAR</sequence>
<accession>A0A4R8T070</accession>
<reference evidence="1 2" key="1">
    <citation type="journal article" date="2019" name="Sci. Rep.">
        <title>Extended insight into the Mycobacterium chelonae-abscessus complex through whole genome sequencing of Mycobacterium salmoniphilum outbreak and Mycobacterium salmoniphilum-like strains.</title>
        <authorList>
            <person name="Behra P.R.K."/>
            <person name="Das S."/>
            <person name="Pettersson B.M.F."/>
            <person name="Shirreff L."/>
            <person name="DuCote T."/>
            <person name="Jacobsson K.G."/>
            <person name="Ennis D.G."/>
            <person name="Kirsebom L.A."/>
        </authorList>
    </citation>
    <scope>NUCLEOTIDE SEQUENCE [LARGE SCALE GENOMIC DNA]</scope>
    <source>
        <strain evidence="1 2">CCUG 60884</strain>
    </source>
</reference>
<protein>
    <submittedName>
        <fullName evidence="1">Uncharacterized protein</fullName>
    </submittedName>
</protein>
<evidence type="ECO:0000313" key="2">
    <source>
        <dbReference type="Proteomes" id="UP000294604"/>
    </source>
</evidence>
<dbReference type="EMBL" id="PECL01000002">
    <property type="protein sequence ID" value="TEA09211.1"/>
    <property type="molecule type" value="Genomic_DNA"/>
</dbReference>
<dbReference type="InterPro" id="IPR046100">
    <property type="entry name" value="DUF6037"/>
</dbReference>
<gene>
    <name evidence="1" type="ORF">CCUG60884_00201</name>
</gene>
<dbReference type="RefSeq" id="WP_134080889.1">
    <property type="nucleotide sequence ID" value="NZ_PECL01000002.1"/>
</dbReference>
<dbReference type="Proteomes" id="UP000294604">
    <property type="component" value="Unassembled WGS sequence"/>
</dbReference>
<name>A0A4R8T070_9MYCO</name>
<dbReference type="Pfam" id="PF19503">
    <property type="entry name" value="DUF6037"/>
    <property type="match status" value="1"/>
</dbReference>
<organism evidence="1 2">
    <name type="scientific">Mycobacteroides salmoniphilum</name>
    <dbReference type="NCBI Taxonomy" id="404941"/>
    <lineage>
        <taxon>Bacteria</taxon>
        <taxon>Bacillati</taxon>
        <taxon>Actinomycetota</taxon>
        <taxon>Actinomycetes</taxon>
        <taxon>Mycobacteriales</taxon>
        <taxon>Mycobacteriaceae</taxon>
        <taxon>Mycobacteroides</taxon>
    </lineage>
</organism>
<evidence type="ECO:0000313" key="1">
    <source>
        <dbReference type="EMBL" id="TEA09211.1"/>
    </source>
</evidence>